<protein>
    <recommendedName>
        <fullName evidence="1">Tyrosine-protein phosphatase domain-containing protein</fullName>
    </recommendedName>
</protein>
<sequence length="153" mass="16315">MVVPHPHDEKVLLANAAALSQIEDLGVTAVISLCLLGTQDVPSSVEHVSFRLIDQTDESSNAHLDYVIDDAARTVKALRDEGHTVLLHCVAAQSRTPTVGARYAQLLGVPADEALAAVCDALPSAYPNRAFRAALQREGGWGHSEAETADRQP</sequence>
<evidence type="ECO:0000313" key="2">
    <source>
        <dbReference type="EMBL" id="NYJ02438.1"/>
    </source>
</evidence>
<dbReference type="AlphaFoldDB" id="A0A853C7H8"/>
<feature type="domain" description="Tyrosine-protein phosphatase" evidence="1">
    <location>
        <begin position="8"/>
        <end position="149"/>
    </location>
</feature>
<keyword evidence="3" id="KW-1185">Reference proteome</keyword>
<reference evidence="2 3" key="1">
    <citation type="submission" date="2020-07" db="EMBL/GenBank/DDBJ databases">
        <title>Sequencing the genomes of 1000 actinobacteria strains.</title>
        <authorList>
            <person name="Klenk H.-P."/>
        </authorList>
    </citation>
    <scope>NUCLEOTIDE SEQUENCE [LARGE SCALE GENOMIC DNA]</scope>
    <source>
        <strain evidence="2 3">DSM 103833</strain>
    </source>
</reference>
<accession>A0A853C7H8</accession>
<dbReference type="SMART" id="SM00195">
    <property type="entry name" value="DSPc"/>
    <property type="match status" value="1"/>
</dbReference>
<dbReference type="EMBL" id="JACCFP010000001">
    <property type="protein sequence ID" value="NYJ02438.1"/>
    <property type="molecule type" value="Genomic_DNA"/>
</dbReference>
<organism evidence="2 3">
    <name type="scientific">Nocardioides thalensis</name>
    <dbReference type="NCBI Taxonomy" id="1914755"/>
    <lineage>
        <taxon>Bacteria</taxon>
        <taxon>Bacillati</taxon>
        <taxon>Actinomycetota</taxon>
        <taxon>Actinomycetes</taxon>
        <taxon>Propionibacteriales</taxon>
        <taxon>Nocardioidaceae</taxon>
        <taxon>Nocardioides</taxon>
    </lineage>
</organism>
<gene>
    <name evidence="2" type="ORF">HNR19_003136</name>
</gene>
<dbReference type="InterPro" id="IPR029021">
    <property type="entry name" value="Prot-tyrosine_phosphatase-like"/>
</dbReference>
<dbReference type="Gene3D" id="3.90.190.10">
    <property type="entry name" value="Protein tyrosine phosphatase superfamily"/>
    <property type="match status" value="1"/>
</dbReference>
<evidence type="ECO:0000259" key="1">
    <source>
        <dbReference type="SMART" id="SM00195"/>
    </source>
</evidence>
<name>A0A853C7H8_9ACTN</name>
<evidence type="ECO:0000313" key="3">
    <source>
        <dbReference type="Proteomes" id="UP000530424"/>
    </source>
</evidence>
<dbReference type="SUPFAM" id="SSF52799">
    <property type="entry name" value="(Phosphotyrosine protein) phosphatases II"/>
    <property type="match status" value="1"/>
</dbReference>
<dbReference type="CDD" id="cd14498">
    <property type="entry name" value="DSP"/>
    <property type="match status" value="1"/>
</dbReference>
<proteinExistence type="predicted"/>
<comment type="caution">
    <text evidence="2">The sequence shown here is derived from an EMBL/GenBank/DDBJ whole genome shotgun (WGS) entry which is preliminary data.</text>
</comment>
<dbReference type="Proteomes" id="UP000530424">
    <property type="component" value="Unassembled WGS sequence"/>
</dbReference>
<dbReference type="RefSeq" id="WP_179668807.1">
    <property type="nucleotide sequence ID" value="NZ_JACCFP010000001.1"/>
</dbReference>
<dbReference type="InterPro" id="IPR020422">
    <property type="entry name" value="TYR_PHOSPHATASE_DUAL_dom"/>
</dbReference>